<evidence type="ECO:0000256" key="7">
    <source>
        <dbReference type="RuleBase" id="RU000417"/>
    </source>
</evidence>
<protein>
    <recommendedName>
        <fullName evidence="7">Cytosine-specific methyltransferase</fullName>
        <ecNumber evidence="7">2.1.1.37</ecNumber>
    </recommendedName>
</protein>
<dbReference type="InterPro" id="IPR001525">
    <property type="entry name" value="C5_MeTfrase"/>
</dbReference>
<dbReference type="PANTHER" id="PTHR46098:SF1">
    <property type="entry name" value="TRNA (CYTOSINE(38)-C(5))-METHYLTRANSFERASE"/>
    <property type="match status" value="1"/>
</dbReference>
<keyword evidence="4" id="KW-0680">Restriction system</keyword>
<evidence type="ECO:0000256" key="2">
    <source>
        <dbReference type="ARBA" id="ARBA00022679"/>
    </source>
</evidence>
<dbReference type="InterPro" id="IPR050750">
    <property type="entry name" value="C5-MTase"/>
</dbReference>
<dbReference type="RefSeq" id="WP_146368329.1">
    <property type="nucleotide sequence ID" value="NZ_CP042295.1"/>
</dbReference>
<dbReference type="AlphaFoldDB" id="A0A5B8JZH2"/>
<dbReference type="SUPFAM" id="SSF53335">
    <property type="entry name" value="S-adenosyl-L-methionine-dependent methyltransferases"/>
    <property type="match status" value="1"/>
</dbReference>
<keyword evidence="3 5" id="KW-0949">S-adenosyl-L-methionine</keyword>
<dbReference type="InterPro" id="IPR029063">
    <property type="entry name" value="SAM-dependent_MTases_sf"/>
</dbReference>
<dbReference type="PROSITE" id="PS51679">
    <property type="entry name" value="SAM_MT_C5"/>
    <property type="match status" value="1"/>
</dbReference>
<dbReference type="GO" id="GO:0003886">
    <property type="term" value="F:DNA (cytosine-5-)-methyltransferase activity"/>
    <property type="evidence" value="ECO:0007669"/>
    <property type="project" value="UniProtKB-EC"/>
</dbReference>
<keyword evidence="1 5" id="KW-0489">Methyltransferase</keyword>
<reference evidence="8 9" key="1">
    <citation type="journal article" date="2019" name="Microbiol. Resour. Announc.">
        <title>Complete Genome Sequences of Three Mycoplasma anserisalpingitis (Mycoplasma sp. 1220) Strains.</title>
        <authorList>
            <person name="Grozner D."/>
            <person name="Forro B."/>
            <person name="Kovacs A.B."/>
            <person name="Marton S."/>
            <person name="Banyai K."/>
            <person name="Kreizinger Z."/>
            <person name="Sulyok K.M."/>
            <person name="Gyuranecz M."/>
        </authorList>
    </citation>
    <scope>NUCLEOTIDE SEQUENCE [LARGE SCALE GENOMIC DNA]</scope>
    <source>
        <strain evidence="8 9">ATCC:BAA-2147</strain>
    </source>
</reference>
<keyword evidence="2 5" id="KW-0808">Transferase</keyword>
<feature type="active site" evidence="5">
    <location>
        <position position="140"/>
    </location>
</feature>
<dbReference type="GO" id="GO:0009307">
    <property type="term" value="P:DNA restriction-modification system"/>
    <property type="evidence" value="ECO:0007669"/>
    <property type="project" value="UniProtKB-KW"/>
</dbReference>
<comment type="catalytic activity">
    <reaction evidence="7">
        <text>a 2'-deoxycytidine in DNA + S-adenosyl-L-methionine = a 5-methyl-2'-deoxycytidine in DNA + S-adenosyl-L-homocysteine + H(+)</text>
        <dbReference type="Rhea" id="RHEA:13681"/>
        <dbReference type="Rhea" id="RHEA-COMP:11369"/>
        <dbReference type="Rhea" id="RHEA-COMP:11370"/>
        <dbReference type="ChEBI" id="CHEBI:15378"/>
        <dbReference type="ChEBI" id="CHEBI:57856"/>
        <dbReference type="ChEBI" id="CHEBI:59789"/>
        <dbReference type="ChEBI" id="CHEBI:85452"/>
        <dbReference type="ChEBI" id="CHEBI:85454"/>
        <dbReference type="EC" id="2.1.1.37"/>
    </reaction>
</comment>
<evidence type="ECO:0000256" key="4">
    <source>
        <dbReference type="ARBA" id="ARBA00022747"/>
    </source>
</evidence>
<dbReference type="Pfam" id="PF00145">
    <property type="entry name" value="DNA_methylase"/>
    <property type="match status" value="1"/>
</dbReference>
<proteinExistence type="inferred from homology"/>
<keyword evidence="9" id="KW-1185">Reference proteome</keyword>
<comment type="similarity">
    <text evidence="5 6">Belongs to the class I-like SAM-binding methyltransferase superfamily. C5-methyltransferase family.</text>
</comment>
<dbReference type="PANTHER" id="PTHR46098">
    <property type="entry name" value="TRNA (CYTOSINE(38)-C(5))-METHYLTRANSFERASE"/>
    <property type="match status" value="1"/>
</dbReference>
<dbReference type="GO" id="GO:0032259">
    <property type="term" value="P:methylation"/>
    <property type="evidence" value="ECO:0007669"/>
    <property type="project" value="UniProtKB-KW"/>
</dbReference>
<dbReference type="PROSITE" id="PS00094">
    <property type="entry name" value="C5_MTASE_1"/>
    <property type="match status" value="1"/>
</dbReference>
<dbReference type="KEGG" id="mans:FRW55_00810"/>
<evidence type="ECO:0000313" key="8">
    <source>
        <dbReference type="EMBL" id="QDY86708.1"/>
    </source>
</evidence>
<dbReference type="EC" id="2.1.1.37" evidence="7"/>
<sequence length="412" mass="48157">MPKIRVFEAFAGIGAQHKSIKKINKKNYNTKFQVVGISDWYVSANIAYSVIHHNLTVDTVNEILKKYNMDSLEDKIRYWKSNDFSIDSKRISKKIPKNIEVLNYLVAANLLSNNYSNIKEFSGETLSKLKIDLLTYSFPCQGLSAANMGRSLGIMNQNSTSHLVWEVDRILDEAKEKPKYLLLENVKMLVTKYKNEYQKWIQKLEEHGYKTFTWVFNANNHNSLQKRERVFALSVLKDIKTPFDNDIEFAYYVRNIKNNTTKNNLEKQYKEILDVTNEKYPDEALEALIPDTPSRYKMITDNKCLSDLVLAKKNSYRINTLTTKQDRNPNVGVIYFKNNVKNKLQHRFITPREAFKIMGFEDKDFNLIKPFIEQNIINHNQLYLMAGNSIDVNVLEDIFETIVKIEELNNEK</sequence>
<dbReference type="Gene3D" id="3.90.120.10">
    <property type="entry name" value="DNA Methylase, subunit A, domain 2"/>
    <property type="match status" value="1"/>
</dbReference>
<evidence type="ECO:0000313" key="9">
    <source>
        <dbReference type="Proteomes" id="UP000318927"/>
    </source>
</evidence>
<dbReference type="REBASE" id="359478">
    <property type="entry name" value="M.Man2147ORF810P"/>
</dbReference>
<evidence type="ECO:0000256" key="5">
    <source>
        <dbReference type="PROSITE-ProRule" id="PRU01016"/>
    </source>
</evidence>
<dbReference type="InterPro" id="IPR018117">
    <property type="entry name" value="C5_DNA_meth_AS"/>
</dbReference>
<dbReference type="Proteomes" id="UP000318927">
    <property type="component" value="Chromosome"/>
</dbReference>
<dbReference type="Gene3D" id="3.40.50.150">
    <property type="entry name" value="Vaccinia Virus protein VP39"/>
    <property type="match status" value="1"/>
</dbReference>
<gene>
    <name evidence="8" type="primary">dcm</name>
    <name evidence="8" type="ORF">FRW55_00810</name>
</gene>
<dbReference type="NCBIfam" id="TIGR00675">
    <property type="entry name" value="dcm"/>
    <property type="match status" value="1"/>
</dbReference>
<dbReference type="EMBL" id="CP042295">
    <property type="protein sequence ID" value="QDY86708.1"/>
    <property type="molecule type" value="Genomic_DNA"/>
</dbReference>
<name>A0A5B8JZH2_9MOLU</name>
<organism evidence="8 9">
    <name type="scientific">Mycoplasma anserisalpingitidis</name>
    <dbReference type="NCBI Taxonomy" id="519450"/>
    <lineage>
        <taxon>Bacteria</taxon>
        <taxon>Bacillati</taxon>
        <taxon>Mycoplasmatota</taxon>
        <taxon>Mollicutes</taxon>
        <taxon>Mycoplasmataceae</taxon>
        <taxon>Mycoplasma</taxon>
    </lineage>
</organism>
<dbReference type="PRINTS" id="PR00105">
    <property type="entry name" value="C5METTRFRASE"/>
</dbReference>
<evidence type="ECO:0000256" key="3">
    <source>
        <dbReference type="ARBA" id="ARBA00022691"/>
    </source>
</evidence>
<evidence type="ECO:0000256" key="1">
    <source>
        <dbReference type="ARBA" id="ARBA00022603"/>
    </source>
</evidence>
<accession>A0A5B8JZH2</accession>
<dbReference type="OrthoDB" id="9813719at2"/>
<evidence type="ECO:0000256" key="6">
    <source>
        <dbReference type="RuleBase" id="RU000416"/>
    </source>
</evidence>